<evidence type="ECO:0000256" key="8">
    <source>
        <dbReference type="PROSITE-ProRule" id="PRU00059"/>
    </source>
</evidence>
<feature type="domain" description="HYR" evidence="16">
    <location>
        <begin position="1416"/>
        <end position="1502"/>
    </location>
</feature>
<evidence type="ECO:0000259" key="14">
    <source>
        <dbReference type="PROSITE" id="PS50026"/>
    </source>
</evidence>
<dbReference type="CDD" id="cd00112">
    <property type="entry name" value="LDLa"/>
    <property type="match status" value="1"/>
</dbReference>
<evidence type="ECO:0000256" key="1">
    <source>
        <dbReference type="ARBA" id="ARBA00022536"/>
    </source>
</evidence>
<feature type="disulfide bond" evidence="9">
    <location>
        <begin position="2010"/>
        <end position="2019"/>
    </location>
</feature>
<dbReference type="GO" id="GO:0005509">
    <property type="term" value="F:calcium ion binding"/>
    <property type="evidence" value="ECO:0007669"/>
    <property type="project" value="InterPro"/>
</dbReference>
<feature type="domain" description="HYR" evidence="16">
    <location>
        <begin position="1503"/>
        <end position="1586"/>
    </location>
</feature>
<dbReference type="PROSITE" id="PS50068">
    <property type="entry name" value="LDLRA_2"/>
    <property type="match status" value="1"/>
</dbReference>
<dbReference type="InterPro" id="IPR000152">
    <property type="entry name" value="EGF-type_Asp/Asn_hydroxyl_site"/>
</dbReference>
<dbReference type="InterPro" id="IPR001304">
    <property type="entry name" value="C-type_lectin-like"/>
</dbReference>
<evidence type="ECO:0000256" key="9">
    <source>
        <dbReference type="PROSITE-ProRule" id="PRU00076"/>
    </source>
</evidence>
<dbReference type="CDD" id="cd00037">
    <property type="entry name" value="CLECT"/>
    <property type="match status" value="1"/>
</dbReference>
<proteinExistence type="predicted"/>
<evidence type="ECO:0000313" key="19">
    <source>
        <dbReference type="WBParaSite" id="SPAL_0000944300.1"/>
    </source>
</evidence>
<dbReference type="Gene3D" id="4.10.400.10">
    <property type="entry name" value="Low-density Lipoprotein Receptor"/>
    <property type="match status" value="1"/>
</dbReference>
<dbReference type="PROSITE" id="PS01209">
    <property type="entry name" value="LDLRA_1"/>
    <property type="match status" value="1"/>
</dbReference>
<feature type="disulfide bond" evidence="11">
    <location>
        <begin position="1030"/>
        <end position="1057"/>
    </location>
</feature>
<dbReference type="SMART" id="SM00034">
    <property type="entry name" value="CLECT"/>
    <property type="match status" value="1"/>
</dbReference>
<feature type="domain" description="C-type lectin" evidence="15">
    <location>
        <begin position="15"/>
        <end position="136"/>
    </location>
</feature>
<dbReference type="InterPro" id="IPR000742">
    <property type="entry name" value="EGF"/>
</dbReference>
<feature type="domain" description="Sushi" evidence="17">
    <location>
        <begin position="589"/>
        <end position="649"/>
    </location>
</feature>
<evidence type="ECO:0000256" key="4">
    <source>
        <dbReference type="ARBA" id="ARBA00022737"/>
    </source>
</evidence>
<feature type="domain" description="Sushi" evidence="17">
    <location>
        <begin position="1134"/>
        <end position="1199"/>
    </location>
</feature>
<dbReference type="SMART" id="SM01411">
    <property type="entry name" value="Ephrin_rec_like"/>
    <property type="match status" value="3"/>
</dbReference>
<dbReference type="SUPFAM" id="SSF49854">
    <property type="entry name" value="Spermadhesin, CUB domain"/>
    <property type="match status" value="3"/>
</dbReference>
<feature type="domain" description="Sushi" evidence="17">
    <location>
        <begin position="526"/>
        <end position="588"/>
    </location>
</feature>
<evidence type="ECO:0000256" key="3">
    <source>
        <dbReference type="ARBA" id="ARBA00022729"/>
    </source>
</evidence>
<dbReference type="Pfam" id="PF00008">
    <property type="entry name" value="EGF"/>
    <property type="match status" value="3"/>
</dbReference>
<dbReference type="FunFam" id="2.10.50.10:FF:000018">
    <property type="entry name" value="Sushi, von Willebrand factor type A, EGF and pentraxin domain-containing 1"/>
    <property type="match status" value="1"/>
</dbReference>
<evidence type="ECO:0000259" key="17">
    <source>
        <dbReference type="PROSITE" id="PS50923"/>
    </source>
</evidence>
<evidence type="ECO:0000256" key="10">
    <source>
        <dbReference type="PROSITE-ProRule" id="PRU00124"/>
    </source>
</evidence>
<dbReference type="Pfam" id="PF00431">
    <property type="entry name" value="CUB"/>
    <property type="match status" value="3"/>
</dbReference>
<keyword evidence="1 9" id="KW-0245">EGF-like domain</keyword>
<dbReference type="Proteomes" id="UP000046392">
    <property type="component" value="Unplaced"/>
</dbReference>
<keyword evidence="4" id="KW-0677">Repeat</keyword>
<dbReference type="PROSITE" id="PS01186">
    <property type="entry name" value="EGF_2"/>
    <property type="match status" value="5"/>
</dbReference>
<feature type="disulfide bond" evidence="10">
    <location>
        <begin position="159"/>
        <end position="174"/>
    </location>
</feature>
<dbReference type="Pfam" id="PF00754">
    <property type="entry name" value="F5_F8_type_C"/>
    <property type="match status" value="1"/>
</dbReference>
<dbReference type="FunFam" id="2.10.25.10:FF:000066">
    <property type="entry name" value="FAT atypical cadherin 4"/>
    <property type="match status" value="1"/>
</dbReference>
<protein>
    <submittedName>
        <fullName evidence="19">Cubilin</fullName>
    </submittedName>
</protein>
<dbReference type="CDD" id="cd00041">
    <property type="entry name" value="CUB"/>
    <property type="match status" value="3"/>
</dbReference>
<keyword evidence="6 9" id="KW-1015">Disulfide bond</keyword>
<dbReference type="Gene3D" id="2.60.120.260">
    <property type="entry name" value="Galactose-binding domain-like"/>
    <property type="match status" value="1"/>
</dbReference>
<dbReference type="PROSITE" id="PS50825">
    <property type="entry name" value="HYR"/>
    <property type="match status" value="2"/>
</dbReference>
<feature type="disulfide bond" evidence="8">
    <location>
        <begin position="414"/>
        <end position="441"/>
    </location>
</feature>
<dbReference type="InterPro" id="IPR016186">
    <property type="entry name" value="C-type_lectin-like/link_sf"/>
</dbReference>
<dbReference type="PROSITE" id="PS50923">
    <property type="entry name" value="SUSHI"/>
    <property type="match status" value="5"/>
</dbReference>
<dbReference type="Gene3D" id="2.10.50.10">
    <property type="entry name" value="Tumor Necrosis Factor Receptor, subunit A, domain 2"/>
    <property type="match status" value="1"/>
</dbReference>
<dbReference type="SUPFAM" id="SSF57535">
    <property type="entry name" value="Complement control module/SCR domain"/>
    <property type="match status" value="6"/>
</dbReference>
<dbReference type="PROSITE" id="PS01180">
    <property type="entry name" value="CUB"/>
    <property type="match status" value="3"/>
</dbReference>
<evidence type="ECO:0000256" key="7">
    <source>
        <dbReference type="ARBA" id="ARBA00023180"/>
    </source>
</evidence>
<dbReference type="InterPro" id="IPR035914">
    <property type="entry name" value="Sperma_CUB_dom_sf"/>
</dbReference>
<dbReference type="Pfam" id="PF07699">
    <property type="entry name" value="Ephrin_rec_like"/>
    <property type="match status" value="3"/>
</dbReference>
<keyword evidence="2" id="KW-0812">Transmembrane</keyword>
<dbReference type="PROSITE" id="PS01187">
    <property type="entry name" value="EGF_CA"/>
    <property type="match status" value="2"/>
</dbReference>
<evidence type="ECO:0000256" key="2">
    <source>
        <dbReference type="ARBA" id="ARBA00022692"/>
    </source>
</evidence>
<comment type="caution">
    <text evidence="9">Lacks conserved residue(s) required for the propagation of feature annotation.</text>
</comment>
<keyword evidence="11" id="KW-0768">Sushi</keyword>
<dbReference type="InterPro" id="IPR000859">
    <property type="entry name" value="CUB_dom"/>
</dbReference>
<dbReference type="InterPro" id="IPR000436">
    <property type="entry name" value="Sushi_SCR_CCP_dom"/>
</dbReference>
<feature type="domain" description="EGF-like" evidence="14">
    <location>
        <begin position="767"/>
        <end position="807"/>
    </location>
</feature>
<feature type="domain" description="Sushi" evidence="17">
    <location>
        <begin position="650"/>
        <end position="710"/>
    </location>
</feature>
<dbReference type="SUPFAM" id="SSF56436">
    <property type="entry name" value="C-type lectin-like"/>
    <property type="match status" value="1"/>
</dbReference>
<dbReference type="CDD" id="cd00054">
    <property type="entry name" value="EGF_CA"/>
    <property type="match status" value="5"/>
</dbReference>
<dbReference type="InterPro" id="IPR035976">
    <property type="entry name" value="Sushi/SCR/CCP_sf"/>
</dbReference>
<dbReference type="InterPro" id="IPR002172">
    <property type="entry name" value="LDrepeatLR_classA_rpt"/>
</dbReference>
<evidence type="ECO:0000259" key="16">
    <source>
        <dbReference type="PROSITE" id="PS50825"/>
    </source>
</evidence>
<feature type="domain" description="F5/8 type C" evidence="13">
    <location>
        <begin position="1249"/>
        <end position="1395"/>
    </location>
</feature>
<dbReference type="PROSITE" id="PS50026">
    <property type="entry name" value="EGF_3"/>
    <property type="match status" value="5"/>
</dbReference>
<dbReference type="FunFam" id="2.10.25.10:FF:000118">
    <property type="entry name" value="protein delta homolog 2"/>
    <property type="match status" value="1"/>
</dbReference>
<dbReference type="InterPro" id="IPR000421">
    <property type="entry name" value="FA58C"/>
</dbReference>
<dbReference type="SMART" id="SM00181">
    <property type="entry name" value="EGF"/>
    <property type="match status" value="6"/>
</dbReference>
<feature type="disulfide bond" evidence="11">
    <location>
        <begin position="681"/>
        <end position="708"/>
    </location>
</feature>
<feature type="disulfide bond" evidence="9">
    <location>
        <begin position="2128"/>
        <end position="2137"/>
    </location>
</feature>
<dbReference type="Gene3D" id="3.10.100.10">
    <property type="entry name" value="Mannose-Binding Protein A, subunit A"/>
    <property type="match status" value="1"/>
</dbReference>
<feature type="domain" description="EGF-like" evidence="14">
    <location>
        <begin position="2022"/>
        <end position="2058"/>
    </location>
</feature>
<keyword evidence="5" id="KW-1133">Transmembrane helix</keyword>
<dbReference type="PROSITE" id="PS00022">
    <property type="entry name" value="EGF_1"/>
    <property type="match status" value="4"/>
</dbReference>
<dbReference type="InterPro" id="IPR013032">
    <property type="entry name" value="EGF-like_CS"/>
</dbReference>
<dbReference type="InterPro" id="IPR036055">
    <property type="entry name" value="LDL_receptor-like_sf"/>
</dbReference>
<dbReference type="STRING" id="174720.A0A0N5BUC2"/>
<evidence type="ECO:0000256" key="6">
    <source>
        <dbReference type="ARBA" id="ARBA00023157"/>
    </source>
</evidence>
<feature type="domain" description="CUB" evidence="12">
    <location>
        <begin position="414"/>
        <end position="527"/>
    </location>
</feature>
<dbReference type="SMART" id="SM00032">
    <property type="entry name" value="CCP"/>
    <property type="match status" value="9"/>
</dbReference>
<dbReference type="InterPro" id="IPR008979">
    <property type="entry name" value="Galactose-bd-like_sf"/>
</dbReference>
<dbReference type="InterPro" id="IPR011641">
    <property type="entry name" value="Tyr-kin_ephrin_A/B_rcpt-like"/>
</dbReference>
<evidence type="ECO:0000256" key="5">
    <source>
        <dbReference type="ARBA" id="ARBA00022989"/>
    </source>
</evidence>
<organism evidence="18 19">
    <name type="scientific">Strongyloides papillosus</name>
    <name type="common">Intestinal threadworm</name>
    <dbReference type="NCBI Taxonomy" id="174720"/>
    <lineage>
        <taxon>Eukaryota</taxon>
        <taxon>Metazoa</taxon>
        <taxon>Ecdysozoa</taxon>
        <taxon>Nematoda</taxon>
        <taxon>Chromadorea</taxon>
        <taxon>Rhabditida</taxon>
        <taxon>Tylenchina</taxon>
        <taxon>Panagrolaimomorpha</taxon>
        <taxon>Strongyloidoidea</taxon>
        <taxon>Strongyloididae</taxon>
        <taxon>Strongyloides</taxon>
    </lineage>
</organism>
<feature type="domain" description="EGF-like" evidence="14">
    <location>
        <begin position="2060"/>
        <end position="2098"/>
    </location>
</feature>
<dbReference type="CDD" id="cd00033">
    <property type="entry name" value="CCP"/>
    <property type="match status" value="3"/>
</dbReference>
<dbReference type="Pfam" id="PF00057">
    <property type="entry name" value="Ldl_recept_a"/>
    <property type="match status" value="1"/>
</dbReference>
<dbReference type="SUPFAM" id="SSF57424">
    <property type="entry name" value="LDL receptor-like module"/>
    <property type="match status" value="1"/>
</dbReference>
<keyword evidence="7" id="KW-0325">Glycoprotein</keyword>
<dbReference type="Gene3D" id="2.10.25.10">
    <property type="entry name" value="Laminin"/>
    <property type="match status" value="6"/>
</dbReference>
<feature type="disulfide bond" evidence="10">
    <location>
        <begin position="140"/>
        <end position="152"/>
    </location>
</feature>
<dbReference type="PANTHER" id="PTHR45656">
    <property type="entry name" value="PROTEIN CBR-CLEC-78"/>
    <property type="match status" value="1"/>
</dbReference>
<feature type="disulfide bond" evidence="11">
    <location>
        <begin position="652"/>
        <end position="695"/>
    </location>
</feature>
<dbReference type="InterPro" id="IPR016187">
    <property type="entry name" value="CTDL_fold"/>
</dbReference>
<dbReference type="Pfam" id="PF12661">
    <property type="entry name" value="hEGF"/>
    <property type="match status" value="1"/>
</dbReference>
<dbReference type="Gene3D" id="2.60.120.290">
    <property type="entry name" value="Spermadhesin, CUB domain"/>
    <property type="match status" value="3"/>
</dbReference>
<evidence type="ECO:0000259" key="12">
    <source>
        <dbReference type="PROSITE" id="PS01180"/>
    </source>
</evidence>
<dbReference type="PROSITE" id="PS50022">
    <property type="entry name" value="FA58C_3"/>
    <property type="match status" value="1"/>
</dbReference>
<feature type="disulfide bond" evidence="9">
    <location>
        <begin position="2048"/>
        <end position="2057"/>
    </location>
</feature>
<reference evidence="19" key="1">
    <citation type="submission" date="2017-02" db="UniProtKB">
        <authorList>
            <consortium name="WormBaseParasite"/>
        </authorList>
    </citation>
    <scope>IDENTIFICATION</scope>
</reference>
<dbReference type="Pfam" id="PF00084">
    <property type="entry name" value="Sushi"/>
    <property type="match status" value="6"/>
</dbReference>
<sequence>MESIAMHCPDNWHLIGSKCYKIFNENRSWWQSLLTCQRYGSYLAKIDSKMENDFIGRIVKNNTGKKERYWIGLTKDTTPDNDITFTWSDGVNANIYSGFWDIKQPNYNDGSCVSYNKKLNSWSLTTCNELLPFLCQVEACPENTFFCQNGHCIGEGYHCNGYDNCGDFSDELNCPPSNDNMDCLKYFNDLSGTIQTPNFPLPYRANSNCKFVIEVSENHRIQLVFEEFDTEENSDLVSIIDGGPSENTSFAIATLSGNKKNANELFYTSSTNSLTIRFRSDSSTQGRGFKAKWNTINVNCGGELSAHTYIQKLTSPDYGKSSGYPNGLECVWIIKGVDGDLLSLTIDSIDIEEDKDFLIIQDGDNPKSQILTKVSGKNEFKRLIISTQQNLYIYFSSNFKGNGKGFQLSYKRGCDNTISSNFGELISPGFLSVPYPTPKRCTYTIEMDSTAIKPLTLSFNKFNIHKNDFLQIYTSKDEGEKIHSLNGFNNQNIPPSHIFIDSTKAYISFIMNSIEKDYGFNITFSQNCPTLKTPNSVKQLTKYTPFGYKITVSCPDGYEFNNGRGSQFDIECQMGGKWKDNYVPECQPKYCNGIPQILNGMVDSITNNTYMGIIKYTCNGNFYFESKKKYEEVRCGEEGKWDVVPRCIANNCPTLPYFYNGKRVLKKGLGYDEGTLYKYECDDGYEKIGSEYLVCQSNGEWSFQQPYCKKLICNDLPLVEHGSFDITTLQYGDKGILRCENGFVPLDGNEIVCTSNLTISGNPKCIDIDECLLEMDYCDKETTSCSNIPGGYDCLCKDGYGIPKKCKESSKIIFEDIYGKVNVNEGFICSEDDGIILLSFATLKLLNSFSIGSVAQSEMFIEVKFGDKINHQPVLYYFDNVTSLLKIEKKSAKTIVTLKESMEFKVMEISIQNPKESDNCIYLELNGCDKTYCEDINECLTNNGYCDHICINNQGSYECKCREGFNLFKEDGQDGIYVKEGETAINNLDVYRFNRSCTIKKCPPLAAPENGEVFIDNNDNSYGTNALFQCKIGFYIIGKVKMSCQSDGTWNGTSPTCIPAQCEGLKNNSAIGLFITPGNEYIRYGDTVNILCTQQHRPLPKTPMASFRQCIFDPNNNLQADYWLSGSEPDCPLIECGPLPLLSGGYFDGNAEMSYKVGTILNLNCRYGYKLIGKSSYDDNWVRCQADGTWDFGDMRCEGPVCVDPGYPSDGYTTLSSVEEGAIATFHCNKKGYSPMPYDKIYCKTDISCPLSEDVGISSGFIPDSAFTDSSQSSILGYEPYKVRMSSTGWCGKEDAFIFLSVDLQKAYTITSFRVSGVAGSGSLKGHITKIQLFYKNNPSENYETYPGDFITPKDGNHNKIYEFYLSPAIKARYLLFGGSEFDTYPCMKVDVKGCLDVDTPSNIFVGWNASVPECIDTQPPEFYNCPEEEIYTLSDNYGHSLPIHYQIPKAKDNSGYISWIKVEPEGFEPGKMIKQNMDIVYTAYDYSGNYGKCIVKLRIPDKQPPVVKCPESFSLSVNNNELSRILYFNESSVRMIIQDISEIKSITFDPPKYELQVMKHVQVKVTVEDVYDNVNDCQFQIALLPEPCSINSLSSSSNVEKKCLFDKKTGITLCQIECKEGYQFVDSHKLPKEFTCRNGIWQPSNEAPSCIKIPTEPAPYHLKISMDYTYDGIMSDNSIDDCLGGYSMYTSKMFEELNSILSSRCSSSIQVYVKLLHVKFENINERSITGNYTVEILPTIEKEVFYELCGLTLRTIFDIRIPGATLPIKKLLTISSNDVNDMVSVKCPTINAGKTTINQGFGCTPGNVLRKKSKDDLPQCFLCSKGTAFSDNGCIPCPHGYYQDEEGKLSCKQCPSETFTYGMGAISKSSCLAVCGYGMFSNSGMIPCRQCERHTYTNTPGTGGFKQCYNCPQGTYTSRIGADNINQCKKPCEPGSFSTSGLEPCSKCPKNFYQPLSGQQQCSECPDDTESLLEGSSNVDQCKIINCNGVTCQNNGECVVRGHRTMCDCKPGYIGKYCERELSMCDSNPCQNNGRCENYKGIFKCSCPLGYSGDRCQYAPDDCIGVECPNGGVCQDLPGSGNYKCICRSGFNGPNCEQISDICEAMEPCKNGAKCIPLQLGRYKCRCPDGWEGHNCEINIGMFLIYFI</sequence>
<name>A0A0N5BUC2_STREA</name>
<feature type="disulfide bond" evidence="10">
    <location>
        <begin position="147"/>
        <end position="165"/>
    </location>
</feature>
<dbReference type="SUPFAM" id="SSF57184">
    <property type="entry name" value="Growth factor receptor domain"/>
    <property type="match status" value="2"/>
</dbReference>
<dbReference type="PROSITE" id="PS50041">
    <property type="entry name" value="C_TYPE_LECTIN_2"/>
    <property type="match status" value="1"/>
</dbReference>
<dbReference type="WBParaSite" id="SPAL_0000944300.1">
    <property type="protein sequence ID" value="SPAL_0000944300.1"/>
    <property type="gene ID" value="SPAL_0000944300"/>
</dbReference>
<feature type="disulfide bond" evidence="9">
    <location>
        <begin position="2069"/>
        <end position="2086"/>
    </location>
</feature>
<dbReference type="PANTHER" id="PTHR45656:SF4">
    <property type="entry name" value="PROTEIN CBR-CLEC-78"/>
    <property type="match status" value="1"/>
</dbReference>
<dbReference type="InterPro" id="IPR018097">
    <property type="entry name" value="EGF_Ca-bd_CS"/>
</dbReference>
<dbReference type="SMART" id="SM00192">
    <property type="entry name" value="LDLa"/>
    <property type="match status" value="1"/>
</dbReference>
<dbReference type="SMART" id="SM00042">
    <property type="entry name" value="CUB"/>
    <property type="match status" value="3"/>
</dbReference>
<dbReference type="SMART" id="SM00179">
    <property type="entry name" value="EGF_CA"/>
    <property type="match status" value="6"/>
</dbReference>
<evidence type="ECO:0000259" key="13">
    <source>
        <dbReference type="PROSITE" id="PS50022"/>
    </source>
</evidence>
<dbReference type="PROSITE" id="PS00010">
    <property type="entry name" value="ASX_HYDROXYL"/>
    <property type="match status" value="2"/>
</dbReference>
<dbReference type="FunFam" id="2.60.120.290:FF:000005">
    <property type="entry name" value="Procollagen C-endopeptidase enhancer 1"/>
    <property type="match status" value="1"/>
</dbReference>
<evidence type="ECO:0000259" key="15">
    <source>
        <dbReference type="PROSITE" id="PS50041"/>
    </source>
</evidence>
<dbReference type="InterPro" id="IPR049883">
    <property type="entry name" value="NOTCH1_EGF-like"/>
</dbReference>
<dbReference type="InterPro" id="IPR009030">
    <property type="entry name" value="Growth_fac_rcpt_cys_sf"/>
</dbReference>
<feature type="domain" description="EGF-like" evidence="14">
    <location>
        <begin position="2100"/>
        <end position="2138"/>
    </location>
</feature>
<keyword evidence="18" id="KW-1185">Reference proteome</keyword>
<feature type="disulfide bond" evidence="9">
    <location>
        <begin position="2088"/>
        <end position="2097"/>
    </location>
</feature>
<dbReference type="Pfam" id="PF00059">
    <property type="entry name" value="Lectin_C"/>
    <property type="match status" value="1"/>
</dbReference>
<dbReference type="Pfam" id="PF07645">
    <property type="entry name" value="EGF_CA"/>
    <property type="match status" value="2"/>
</dbReference>
<accession>A0A0N5BUC2</accession>
<dbReference type="InterPro" id="IPR001881">
    <property type="entry name" value="EGF-like_Ca-bd_dom"/>
</dbReference>
<feature type="domain" description="EGF-like" evidence="14">
    <location>
        <begin position="1984"/>
        <end position="2020"/>
    </location>
</feature>
<dbReference type="Pfam" id="PF02494">
    <property type="entry name" value="HYR"/>
    <property type="match status" value="2"/>
</dbReference>
<keyword evidence="5" id="KW-0472">Membrane</keyword>
<keyword evidence="3" id="KW-0732">Signal</keyword>
<dbReference type="SUPFAM" id="SSF49785">
    <property type="entry name" value="Galactose-binding domain-like"/>
    <property type="match status" value="1"/>
</dbReference>
<dbReference type="InterPro" id="IPR051277">
    <property type="entry name" value="SEZ6_CSMD_C4BPB_Regulators"/>
</dbReference>
<dbReference type="SUPFAM" id="SSF57196">
    <property type="entry name" value="EGF/Laminin"/>
    <property type="match status" value="3"/>
</dbReference>
<dbReference type="Gene3D" id="2.10.70.10">
    <property type="entry name" value="Complement Module, domain 1"/>
    <property type="match status" value="6"/>
</dbReference>
<dbReference type="InterPro" id="IPR003410">
    <property type="entry name" value="HYR_dom"/>
</dbReference>
<evidence type="ECO:0000256" key="11">
    <source>
        <dbReference type="PROSITE-ProRule" id="PRU00302"/>
    </source>
</evidence>
<feature type="domain" description="CUB" evidence="12">
    <location>
        <begin position="183"/>
        <end position="296"/>
    </location>
</feature>
<evidence type="ECO:0000313" key="18">
    <source>
        <dbReference type="Proteomes" id="UP000046392"/>
    </source>
</evidence>
<feature type="domain" description="CUB" evidence="12">
    <location>
        <begin position="300"/>
        <end position="413"/>
    </location>
</feature>
<dbReference type="SMART" id="SM00231">
    <property type="entry name" value="FA58C"/>
    <property type="match status" value="1"/>
</dbReference>
<dbReference type="InterPro" id="IPR023415">
    <property type="entry name" value="LDLR_class-A_CS"/>
</dbReference>
<feature type="domain" description="Sushi" evidence="17">
    <location>
        <begin position="1000"/>
        <end position="1059"/>
    </location>
</feature>